<protein>
    <submittedName>
        <fullName evidence="2">Uncharacterized protein</fullName>
    </submittedName>
</protein>
<evidence type="ECO:0000313" key="2">
    <source>
        <dbReference type="EMBL" id="KAK7308749.1"/>
    </source>
</evidence>
<dbReference type="Proteomes" id="UP001367508">
    <property type="component" value="Unassembled WGS sequence"/>
</dbReference>
<dbReference type="EMBL" id="JAYMYQ010000010">
    <property type="protein sequence ID" value="KAK7308749.1"/>
    <property type="molecule type" value="Genomic_DNA"/>
</dbReference>
<sequence>MIFNEGLTMTECLVEVKGSGVLRLGKDITERADTVHSYLRVVNVQWTRLYPDSVPARLHEPFLFDNSSKKRALFGRTRETGSESQHAGQDASTRLSLPWEKPGKRNSGGSWLKVRNHS</sequence>
<evidence type="ECO:0000256" key="1">
    <source>
        <dbReference type="SAM" id="MobiDB-lite"/>
    </source>
</evidence>
<feature type="region of interest" description="Disordered" evidence="1">
    <location>
        <begin position="74"/>
        <end position="118"/>
    </location>
</feature>
<accession>A0AAN9PSP3</accession>
<feature type="compositionally biased region" description="Polar residues" evidence="1">
    <location>
        <begin position="82"/>
        <end position="95"/>
    </location>
</feature>
<gene>
    <name evidence="2" type="ORF">VNO77_42375</name>
</gene>
<comment type="caution">
    <text evidence="2">The sequence shown here is derived from an EMBL/GenBank/DDBJ whole genome shotgun (WGS) entry which is preliminary data.</text>
</comment>
<name>A0AAN9PSP3_CANGL</name>
<organism evidence="2 3">
    <name type="scientific">Canavalia gladiata</name>
    <name type="common">Sword bean</name>
    <name type="synonym">Dolichos gladiatus</name>
    <dbReference type="NCBI Taxonomy" id="3824"/>
    <lineage>
        <taxon>Eukaryota</taxon>
        <taxon>Viridiplantae</taxon>
        <taxon>Streptophyta</taxon>
        <taxon>Embryophyta</taxon>
        <taxon>Tracheophyta</taxon>
        <taxon>Spermatophyta</taxon>
        <taxon>Magnoliopsida</taxon>
        <taxon>eudicotyledons</taxon>
        <taxon>Gunneridae</taxon>
        <taxon>Pentapetalae</taxon>
        <taxon>rosids</taxon>
        <taxon>fabids</taxon>
        <taxon>Fabales</taxon>
        <taxon>Fabaceae</taxon>
        <taxon>Papilionoideae</taxon>
        <taxon>50 kb inversion clade</taxon>
        <taxon>NPAAA clade</taxon>
        <taxon>indigoferoid/millettioid clade</taxon>
        <taxon>Phaseoleae</taxon>
        <taxon>Canavalia</taxon>
    </lineage>
</organism>
<evidence type="ECO:0000313" key="3">
    <source>
        <dbReference type="Proteomes" id="UP001367508"/>
    </source>
</evidence>
<dbReference type="AlphaFoldDB" id="A0AAN9PSP3"/>
<reference evidence="2 3" key="1">
    <citation type="submission" date="2024-01" db="EMBL/GenBank/DDBJ databases">
        <title>The genomes of 5 underutilized Papilionoideae crops provide insights into root nodulation and disease resistanc.</title>
        <authorList>
            <person name="Jiang F."/>
        </authorList>
    </citation>
    <scope>NUCLEOTIDE SEQUENCE [LARGE SCALE GENOMIC DNA]</scope>
    <source>
        <strain evidence="2">LVBAO_FW01</strain>
        <tissue evidence="2">Leaves</tissue>
    </source>
</reference>
<proteinExistence type="predicted"/>
<keyword evidence="3" id="KW-1185">Reference proteome</keyword>